<dbReference type="STRING" id="1805236.AUK13_01310"/>
<comment type="subcellular location">
    <subcellularLocation>
        <location evidence="10">Cytoplasm</location>
    </subcellularLocation>
</comment>
<comment type="subunit">
    <text evidence="10">Monomer.</text>
</comment>
<dbReference type="Gene3D" id="3.40.50.1260">
    <property type="entry name" value="Phosphoglycerate kinase, N-terminal domain"/>
    <property type="match status" value="2"/>
</dbReference>
<feature type="binding site" evidence="10 11">
    <location>
        <begin position="347"/>
        <end position="350"/>
    </location>
    <ligand>
        <name>ATP</name>
        <dbReference type="ChEBI" id="CHEBI:30616"/>
    </ligand>
</feature>
<dbReference type="SUPFAM" id="SSF53748">
    <property type="entry name" value="Phosphoglycerate kinase"/>
    <property type="match status" value="1"/>
</dbReference>
<dbReference type="Proteomes" id="UP000183922">
    <property type="component" value="Unassembled WGS sequence"/>
</dbReference>
<dbReference type="Pfam" id="PF00162">
    <property type="entry name" value="PGK"/>
    <property type="match status" value="1"/>
</dbReference>
<keyword evidence="6 10" id="KW-0808">Transferase</keyword>
<evidence type="ECO:0000256" key="8">
    <source>
        <dbReference type="ARBA" id="ARBA00022777"/>
    </source>
</evidence>
<evidence type="ECO:0000313" key="14">
    <source>
        <dbReference type="Proteomes" id="UP000183922"/>
    </source>
</evidence>
<dbReference type="PRINTS" id="PR00477">
    <property type="entry name" value="PHGLYCKINASE"/>
</dbReference>
<dbReference type="PIRSF" id="PIRSF000724">
    <property type="entry name" value="Pgk"/>
    <property type="match status" value="1"/>
</dbReference>
<keyword evidence="8 10" id="KW-0418">Kinase</keyword>
<dbReference type="GO" id="GO:0005829">
    <property type="term" value="C:cytosol"/>
    <property type="evidence" value="ECO:0007669"/>
    <property type="project" value="TreeGrafter"/>
</dbReference>
<comment type="caution">
    <text evidence="10">Lacks conserved residue(s) required for the propagation of feature annotation.</text>
</comment>
<feature type="binding site" evidence="10">
    <location>
        <position position="150"/>
    </location>
    <ligand>
        <name>substrate</name>
    </ligand>
</feature>
<evidence type="ECO:0000256" key="12">
    <source>
        <dbReference type="RuleBase" id="RU000532"/>
    </source>
</evidence>
<dbReference type="PANTHER" id="PTHR11406">
    <property type="entry name" value="PHOSPHOGLYCERATE KINASE"/>
    <property type="match status" value="1"/>
</dbReference>
<protein>
    <recommendedName>
        <fullName evidence="5 10">Phosphoglycerate kinase</fullName>
        <ecNumber evidence="4 10">2.7.2.3</ecNumber>
    </recommendedName>
</protein>
<accession>A0A1J5FMW7</accession>
<proteinExistence type="inferred from homology"/>
<evidence type="ECO:0000256" key="5">
    <source>
        <dbReference type="ARBA" id="ARBA00016471"/>
    </source>
</evidence>
<keyword evidence="7 10" id="KW-0547">Nucleotide-binding</keyword>
<evidence type="ECO:0000256" key="7">
    <source>
        <dbReference type="ARBA" id="ARBA00022741"/>
    </source>
</evidence>
<dbReference type="UniPathway" id="UPA00109">
    <property type="reaction ID" value="UER00185"/>
</dbReference>
<evidence type="ECO:0000256" key="11">
    <source>
        <dbReference type="PIRSR" id="PIRSR000724-2"/>
    </source>
</evidence>
<evidence type="ECO:0000256" key="4">
    <source>
        <dbReference type="ARBA" id="ARBA00013061"/>
    </source>
</evidence>
<evidence type="ECO:0000256" key="3">
    <source>
        <dbReference type="ARBA" id="ARBA00008982"/>
    </source>
</evidence>
<evidence type="ECO:0000256" key="6">
    <source>
        <dbReference type="ARBA" id="ARBA00022679"/>
    </source>
</evidence>
<dbReference type="AlphaFoldDB" id="A0A1J5FMW7"/>
<name>A0A1J5FMW7_9BACT</name>
<dbReference type="EMBL" id="MNYR01000018">
    <property type="protein sequence ID" value="OIP56344.1"/>
    <property type="molecule type" value="Genomic_DNA"/>
</dbReference>
<evidence type="ECO:0000256" key="2">
    <source>
        <dbReference type="ARBA" id="ARBA00004838"/>
    </source>
</evidence>
<comment type="catalytic activity">
    <reaction evidence="1 10 12">
        <text>(2R)-3-phosphoglycerate + ATP = (2R)-3-phospho-glyceroyl phosphate + ADP</text>
        <dbReference type="Rhea" id="RHEA:14801"/>
        <dbReference type="ChEBI" id="CHEBI:30616"/>
        <dbReference type="ChEBI" id="CHEBI:57604"/>
        <dbReference type="ChEBI" id="CHEBI:58272"/>
        <dbReference type="ChEBI" id="CHEBI:456216"/>
        <dbReference type="EC" id="2.7.2.3"/>
    </reaction>
</comment>
<dbReference type="InterPro" id="IPR001576">
    <property type="entry name" value="Phosphoglycerate_kinase"/>
</dbReference>
<keyword evidence="10" id="KW-0963">Cytoplasm</keyword>
<feature type="binding site" evidence="10">
    <location>
        <begin position="62"/>
        <end position="65"/>
    </location>
    <ligand>
        <name>substrate</name>
    </ligand>
</feature>
<dbReference type="EC" id="2.7.2.3" evidence="4 10"/>
<dbReference type="GO" id="GO:0043531">
    <property type="term" value="F:ADP binding"/>
    <property type="evidence" value="ECO:0007669"/>
    <property type="project" value="TreeGrafter"/>
</dbReference>
<feature type="binding site" evidence="10 11">
    <location>
        <position position="200"/>
    </location>
    <ligand>
        <name>ATP</name>
        <dbReference type="ChEBI" id="CHEBI:30616"/>
    </ligand>
</feature>
<dbReference type="InterPro" id="IPR015824">
    <property type="entry name" value="Phosphoglycerate_kinase_N"/>
</dbReference>
<dbReference type="GO" id="GO:0005524">
    <property type="term" value="F:ATP binding"/>
    <property type="evidence" value="ECO:0007669"/>
    <property type="project" value="UniProtKB-KW"/>
</dbReference>
<dbReference type="GO" id="GO:0006096">
    <property type="term" value="P:glycolytic process"/>
    <property type="evidence" value="ECO:0007669"/>
    <property type="project" value="UniProtKB-UniRule"/>
</dbReference>
<feature type="binding site" evidence="10 11">
    <location>
        <position position="321"/>
    </location>
    <ligand>
        <name>ATP</name>
        <dbReference type="ChEBI" id="CHEBI:30616"/>
    </ligand>
</feature>
<evidence type="ECO:0000256" key="10">
    <source>
        <dbReference type="HAMAP-Rule" id="MF_00145"/>
    </source>
</evidence>
<dbReference type="PANTHER" id="PTHR11406:SF23">
    <property type="entry name" value="PHOSPHOGLYCERATE KINASE 1, CHLOROPLASTIC-RELATED"/>
    <property type="match status" value="1"/>
</dbReference>
<keyword evidence="10" id="KW-0324">Glycolysis</keyword>
<evidence type="ECO:0000256" key="9">
    <source>
        <dbReference type="ARBA" id="ARBA00022840"/>
    </source>
</evidence>
<comment type="similarity">
    <text evidence="3 10 12">Belongs to the phosphoglycerate kinase family.</text>
</comment>
<dbReference type="GO" id="GO:0006094">
    <property type="term" value="P:gluconeogenesis"/>
    <property type="evidence" value="ECO:0007669"/>
    <property type="project" value="TreeGrafter"/>
</dbReference>
<dbReference type="FunFam" id="3.40.50.1260:FF:000006">
    <property type="entry name" value="Phosphoglycerate kinase"/>
    <property type="match status" value="1"/>
</dbReference>
<dbReference type="InterPro" id="IPR036043">
    <property type="entry name" value="Phosphoglycerate_kinase_sf"/>
</dbReference>
<sequence>MRINSVKSIKNLQNKRVLVRCDFDLPLKQQTTKIIDDTRLKACVPTIKYLLQKGARVILMGHLGRPKGVDEKLSLLPVKNKLEKILGKKIVFTDWDEIPRRSAPRNDISLRMLENLRFYTGEEKNDKNFAKKLASLAAIYVNEAFAVSHRSAASVAAIQNYLPSYAGLHLEKEIDNLSAILENPKHPMILIIGGAKIETKLPVIKEFQKIADQILVGGAVANTFLKAQGVEVGKSLVDEKYINEAKKTLKNFQFPIFNFQTNSKFNPRPDRGQNSKLILPADFVWKNNKILDIGSKTIKFYCDIIKKAKTIVWNGPLGYFEDKKFAIGTQEIAKEILKSEAKVVIGGGDTDKILQGKKFGSNIFISTGGGAMLEFLAGKKLPGLGYNQKINH</sequence>
<dbReference type="HAMAP" id="MF_00145">
    <property type="entry name" value="Phosphoglyc_kinase"/>
    <property type="match status" value="1"/>
</dbReference>
<evidence type="ECO:0000313" key="13">
    <source>
        <dbReference type="EMBL" id="OIP56344.1"/>
    </source>
</evidence>
<comment type="caution">
    <text evidence="13">The sequence shown here is derived from an EMBL/GenBank/DDBJ whole genome shotgun (WGS) entry which is preliminary data.</text>
</comment>
<gene>
    <name evidence="10" type="primary">pgk</name>
    <name evidence="13" type="ORF">AUK13_01310</name>
</gene>
<feature type="binding site" evidence="10">
    <location>
        <position position="39"/>
    </location>
    <ligand>
        <name>substrate</name>
    </ligand>
</feature>
<comment type="pathway">
    <text evidence="2 10">Carbohydrate degradation; glycolysis; pyruvate from D-glyceraldehyde 3-phosphate: step 2/5.</text>
</comment>
<organism evidence="13 14">
    <name type="scientific">Candidatus Kuenenbacteria bacterium CG2_30_39_24</name>
    <dbReference type="NCBI Taxonomy" id="1805236"/>
    <lineage>
        <taxon>Bacteria</taxon>
        <taxon>Candidatus Kueneniibacteriota</taxon>
    </lineage>
</organism>
<evidence type="ECO:0000256" key="1">
    <source>
        <dbReference type="ARBA" id="ARBA00000642"/>
    </source>
</evidence>
<reference evidence="13 14" key="1">
    <citation type="journal article" date="2016" name="Environ. Microbiol.">
        <title>Genomic resolution of a cold subsurface aquifer community provides metabolic insights for novel microbes adapted to high CO concentrations.</title>
        <authorList>
            <person name="Probst A.J."/>
            <person name="Castelle C.J."/>
            <person name="Singh A."/>
            <person name="Brown C.T."/>
            <person name="Anantharaman K."/>
            <person name="Sharon I."/>
            <person name="Hug L.A."/>
            <person name="Burstein D."/>
            <person name="Emerson J.B."/>
            <person name="Thomas B.C."/>
            <person name="Banfield J.F."/>
        </authorList>
    </citation>
    <scope>NUCLEOTIDE SEQUENCE [LARGE SCALE GENOMIC DNA]</scope>
    <source>
        <strain evidence="13">CG2_30_39_24</strain>
    </source>
</reference>
<dbReference type="GO" id="GO:0004618">
    <property type="term" value="F:phosphoglycerate kinase activity"/>
    <property type="evidence" value="ECO:0007669"/>
    <property type="project" value="UniProtKB-UniRule"/>
</dbReference>
<feature type="binding site" evidence="10">
    <location>
        <position position="117"/>
    </location>
    <ligand>
        <name>substrate</name>
    </ligand>
</feature>
<keyword evidence="9 10" id="KW-0067">ATP-binding</keyword>